<sequence>MSDSPTVVDSALVWPDDAMDVEEAVVSNWFVREGAHADEGDTICEIQIEKVSIDVSMPVTGVVEERLVGESDVFARGDPLARVRPD</sequence>
<organism evidence="2 3">
    <name type="scientific">Halomarina oriensis</name>
    <dbReference type="NCBI Taxonomy" id="671145"/>
    <lineage>
        <taxon>Archaea</taxon>
        <taxon>Methanobacteriati</taxon>
        <taxon>Methanobacteriota</taxon>
        <taxon>Stenosarchaea group</taxon>
        <taxon>Halobacteria</taxon>
        <taxon>Halobacteriales</taxon>
        <taxon>Natronomonadaceae</taxon>
        <taxon>Halomarina</taxon>
    </lineage>
</organism>
<dbReference type="Gene3D" id="2.40.50.100">
    <property type="match status" value="1"/>
</dbReference>
<dbReference type="Proteomes" id="UP000451471">
    <property type="component" value="Unassembled WGS sequence"/>
</dbReference>
<dbReference type="InterPro" id="IPR011053">
    <property type="entry name" value="Single_hybrid_motif"/>
</dbReference>
<dbReference type="PROSITE" id="PS50968">
    <property type="entry name" value="BIOTINYL_LIPOYL"/>
    <property type="match status" value="1"/>
</dbReference>
<dbReference type="RefSeq" id="WP_158206342.1">
    <property type="nucleotide sequence ID" value="NZ_WSZK01000038.1"/>
</dbReference>
<dbReference type="AlphaFoldDB" id="A0A6B0GVT6"/>
<dbReference type="EMBL" id="WSZK01000038">
    <property type="protein sequence ID" value="MWG36693.1"/>
    <property type="molecule type" value="Genomic_DNA"/>
</dbReference>
<protein>
    <submittedName>
        <fullName evidence="2">Biotin attachment protein</fullName>
    </submittedName>
</protein>
<dbReference type="Pfam" id="PF00364">
    <property type="entry name" value="Biotin_lipoyl"/>
    <property type="match status" value="1"/>
</dbReference>
<evidence type="ECO:0000313" key="2">
    <source>
        <dbReference type="EMBL" id="MWG36693.1"/>
    </source>
</evidence>
<dbReference type="CDD" id="cd06849">
    <property type="entry name" value="lipoyl_domain"/>
    <property type="match status" value="1"/>
</dbReference>
<reference evidence="2 3" key="1">
    <citation type="submission" date="2019-12" db="EMBL/GenBank/DDBJ databases">
        <title>Halocatena pleomorpha gen. nov. sp. nov., an extremely halophilic archaeon of family Halobacteriaceae isolated from saltpan soil.</title>
        <authorList>
            <person name="Pal Y."/>
            <person name="Verma A."/>
            <person name="Krishnamurthi S."/>
            <person name="Kumar P."/>
        </authorList>
    </citation>
    <scope>NUCLEOTIDE SEQUENCE [LARGE SCALE GENOMIC DNA]</scope>
    <source>
        <strain evidence="2 3">JCM 16495</strain>
    </source>
</reference>
<dbReference type="OrthoDB" id="161307at2157"/>
<keyword evidence="3" id="KW-1185">Reference proteome</keyword>
<comment type="caution">
    <text evidence="2">The sequence shown here is derived from an EMBL/GenBank/DDBJ whole genome shotgun (WGS) entry which is preliminary data.</text>
</comment>
<gene>
    <name evidence="2" type="ORF">GQS65_19760</name>
</gene>
<accession>A0A6B0GVT6</accession>
<dbReference type="InterPro" id="IPR000089">
    <property type="entry name" value="Biotin_lipoyl"/>
</dbReference>
<evidence type="ECO:0000259" key="1">
    <source>
        <dbReference type="PROSITE" id="PS50968"/>
    </source>
</evidence>
<evidence type="ECO:0000313" key="3">
    <source>
        <dbReference type="Proteomes" id="UP000451471"/>
    </source>
</evidence>
<dbReference type="SUPFAM" id="SSF51230">
    <property type="entry name" value="Single hybrid motif"/>
    <property type="match status" value="1"/>
</dbReference>
<proteinExistence type="predicted"/>
<feature type="domain" description="Lipoyl-binding" evidence="1">
    <location>
        <begin position="4"/>
        <end position="84"/>
    </location>
</feature>
<name>A0A6B0GVT6_9EURY</name>